<feature type="signal peptide" evidence="2">
    <location>
        <begin position="1"/>
        <end position="22"/>
    </location>
</feature>
<evidence type="ECO:0000256" key="2">
    <source>
        <dbReference type="SAM" id="SignalP"/>
    </source>
</evidence>
<protein>
    <submittedName>
        <fullName evidence="3">Uncharacterized protein</fullName>
    </submittedName>
</protein>
<keyword evidence="1" id="KW-0472">Membrane</keyword>
<evidence type="ECO:0000313" key="4">
    <source>
        <dbReference type="Proteomes" id="UP000789390"/>
    </source>
</evidence>
<reference evidence="3" key="1">
    <citation type="submission" date="2021-11" db="EMBL/GenBank/DDBJ databases">
        <authorList>
            <person name="Schell T."/>
        </authorList>
    </citation>
    <scope>NUCLEOTIDE SEQUENCE</scope>
    <source>
        <strain evidence="3">M5</strain>
    </source>
</reference>
<dbReference type="OrthoDB" id="6360013at2759"/>
<dbReference type="InterPro" id="IPR032675">
    <property type="entry name" value="LRR_dom_sf"/>
</dbReference>
<keyword evidence="2" id="KW-0732">Signal</keyword>
<proteinExistence type="predicted"/>
<feature type="transmembrane region" description="Helical" evidence="1">
    <location>
        <begin position="421"/>
        <end position="446"/>
    </location>
</feature>
<feature type="chain" id="PRO_5035256438" evidence="2">
    <location>
        <begin position="23"/>
        <end position="491"/>
    </location>
</feature>
<keyword evidence="1" id="KW-0812">Transmembrane</keyword>
<keyword evidence="1" id="KW-1133">Transmembrane helix</keyword>
<dbReference type="Proteomes" id="UP000789390">
    <property type="component" value="Unassembled WGS sequence"/>
</dbReference>
<dbReference type="AlphaFoldDB" id="A0A8J2RYL3"/>
<dbReference type="EMBL" id="CAKKLH010000293">
    <property type="protein sequence ID" value="CAH0109597.1"/>
    <property type="molecule type" value="Genomic_DNA"/>
</dbReference>
<dbReference type="Gene3D" id="3.80.10.10">
    <property type="entry name" value="Ribonuclease Inhibitor"/>
    <property type="match status" value="1"/>
</dbReference>
<organism evidence="3 4">
    <name type="scientific">Daphnia galeata</name>
    <dbReference type="NCBI Taxonomy" id="27404"/>
    <lineage>
        <taxon>Eukaryota</taxon>
        <taxon>Metazoa</taxon>
        <taxon>Ecdysozoa</taxon>
        <taxon>Arthropoda</taxon>
        <taxon>Crustacea</taxon>
        <taxon>Branchiopoda</taxon>
        <taxon>Diplostraca</taxon>
        <taxon>Cladocera</taxon>
        <taxon>Anomopoda</taxon>
        <taxon>Daphniidae</taxon>
        <taxon>Daphnia</taxon>
    </lineage>
</organism>
<sequence>MDCLGVWSAVSLLFASFVTISGQGESREWTPPFGIWTFSTTLPTTVRMTKSHIVQTSSSIRSVCDEKCCKCDIYKSRVECISSHHCNEFILNTNNRLPKEARIVIFTGFLRLKINKGSLNFSQNLQAFIIEQVDEIEAESYALSQPPCNDFLGWRGSSRPNLVINGSGSIDFKRRTLTGAWGEIIIINSNVKVMESETFYNTSCLKKLTLERNFIKEIRSKTITNGQTQYLHIKSNEIQSVEHGAFFLSVTDSANISFNKIRNIQSEAFVLRTPRIFLFLNNTVGNVFSYAFQLAATEKIDIMFSAFEKIARHAFREIKVVGYAKMTIALSLKKFDKGALDLNESLFVSSLQLVEIRLEMDCHCELQILVDNVFSSTLITNNSSKGDINSVLRDSVSCGLQNLTEKFSVFALSHHCQAPNAVLLISITCAIFGIVLLLGIIVKTIFRQKAKLRRLSMETSNGLVIRIYTETECKVEEEYTLPLETTGENGL</sequence>
<evidence type="ECO:0000313" key="3">
    <source>
        <dbReference type="EMBL" id="CAH0109597.1"/>
    </source>
</evidence>
<name>A0A8J2RYL3_9CRUS</name>
<gene>
    <name evidence="3" type="ORF">DGAL_LOCUS13078</name>
</gene>
<keyword evidence="4" id="KW-1185">Reference proteome</keyword>
<dbReference type="SUPFAM" id="SSF52058">
    <property type="entry name" value="L domain-like"/>
    <property type="match status" value="1"/>
</dbReference>
<accession>A0A8J2RYL3</accession>
<evidence type="ECO:0000256" key="1">
    <source>
        <dbReference type="SAM" id="Phobius"/>
    </source>
</evidence>
<comment type="caution">
    <text evidence="3">The sequence shown here is derived from an EMBL/GenBank/DDBJ whole genome shotgun (WGS) entry which is preliminary data.</text>
</comment>